<dbReference type="AlphaFoldDB" id="A0A937RX08"/>
<feature type="compositionally biased region" description="Gly residues" evidence="1">
    <location>
        <begin position="85"/>
        <end position="97"/>
    </location>
</feature>
<dbReference type="InterPro" id="IPR036188">
    <property type="entry name" value="FAD/NAD-bd_sf"/>
</dbReference>
<feature type="compositionally biased region" description="Low complexity" evidence="1">
    <location>
        <begin position="98"/>
        <end position="108"/>
    </location>
</feature>
<sequence length="108" mass="10207">MDVDAVVVGAGPNGLAAAVTLAEAGWRVLVLEAASQPGGGLRTEELTLPGFRHDVCATVLALAAASPALRAYGADAAGADAPGAAAGGQAGPGGLAGPAGQAGPPVRW</sequence>
<dbReference type="SUPFAM" id="SSF51905">
    <property type="entry name" value="FAD/NAD(P)-binding domain"/>
    <property type="match status" value="1"/>
</dbReference>
<feature type="non-terminal residue" evidence="2">
    <location>
        <position position="108"/>
    </location>
</feature>
<dbReference type="PANTHER" id="PTHR10668">
    <property type="entry name" value="PHYTOENE DEHYDROGENASE"/>
    <property type="match status" value="1"/>
</dbReference>
<evidence type="ECO:0000313" key="3">
    <source>
        <dbReference type="Proteomes" id="UP000604475"/>
    </source>
</evidence>
<evidence type="ECO:0000256" key="1">
    <source>
        <dbReference type="SAM" id="MobiDB-lite"/>
    </source>
</evidence>
<keyword evidence="3" id="KW-1185">Reference proteome</keyword>
<name>A0A937RX08_9ACTN</name>
<proteinExistence type="predicted"/>
<evidence type="ECO:0000313" key="2">
    <source>
        <dbReference type="EMBL" id="MBL7633371.1"/>
    </source>
</evidence>
<gene>
    <name evidence="2" type="ORF">I7412_40710</name>
</gene>
<comment type="caution">
    <text evidence="2">The sequence shown here is derived from an EMBL/GenBank/DDBJ whole genome shotgun (WGS) entry which is preliminary data.</text>
</comment>
<reference evidence="2" key="1">
    <citation type="submission" date="2020-12" db="EMBL/GenBank/DDBJ databases">
        <title>Genomic characterization of non-nitrogen-fixing Frankia strains.</title>
        <authorList>
            <person name="Carlos-Shanley C."/>
            <person name="Guerra T."/>
            <person name="Hahn D."/>
        </authorList>
    </citation>
    <scope>NUCLEOTIDE SEQUENCE</scope>
    <source>
        <strain evidence="2">CN6</strain>
    </source>
</reference>
<protein>
    <submittedName>
        <fullName evidence="2">FAD-dependent oxidoreductase</fullName>
    </submittedName>
</protein>
<dbReference type="Proteomes" id="UP000604475">
    <property type="component" value="Unassembled WGS sequence"/>
</dbReference>
<organism evidence="2 3">
    <name type="scientific">Frankia nepalensis</name>
    <dbReference type="NCBI Taxonomy" id="1836974"/>
    <lineage>
        <taxon>Bacteria</taxon>
        <taxon>Bacillati</taxon>
        <taxon>Actinomycetota</taxon>
        <taxon>Actinomycetes</taxon>
        <taxon>Frankiales</taxon>
        <taxon>Frankiaceae</taxon>
        <taxon>Frankia</taxon>
    </lineage>
</organism>
<dbReference type="EMBL" id="JAEACQ010000381">
    <property type="protein sequence ID" value="MBL7633371.1"/>
    <property type="molecule type" value="Genomic_DNA"/>
</dbReference>
<dbReference type="Pfam" id="PF13450">
    <property type="entry name" value="NAD_binding_8"/>
    <property type="match status" value="1"/>
</dbReference>
<dbReference type="Gene3D" id="3.50.50.60">
    <property type="entry name" value="FAD/NAD(P)-binding domain"/>
    <property type="match status" value="1"/>
</dbReference>
<accession>A0A937RX08</accession>
<dbReference type="PANTHER" id="PTHR10668:SF105">
    <property type="entry name" value="DEHYDROGENASE-RELATED"/>
    <property type="match status" value="1"/>
</dbReference>
<feature type="region of interest" description="Disordered" evidence="1">
    <location>
        <begin position="79"/>
        <end position="108"/>
    </location>
</feature>